<dbReference type="AlphaFoldDB" id="A0A563DIA8"/>
<dbReference type="SUPFAM" id="SSF47729">
    <property type="entry name" value="IHF-like DNA-binding proteins"/>
    <property type="match status" value="1"/>
</dbReference>
<dbReference type="Pfam" id="PF18174">
    <property type="entry name" value="HU-CCDC81_bac_1"/>
    <property type="match status" value="1"/>
</dbReference>
<evidence type="ECO:0000313" key="4">
    <source>
        <dbReference type="Proteomes" id="UP000319499"/>
    </source>
</evidence>
<comment type="caution">
    <text evidence="3">The sequence shown here is derived from an EMBL/GenBank/DDBJ whole genome shotgun (WGS) entry which is preliminary data.</text>
</comment>
<dbReference type="InterPro" id="IPR010992">
    <property type="entry name" value="IHF-like_DNA-bd_dom_sf"/>
</dbReference>
<accession>A0A563DIA8</accession>
<evidence type="ECO:0000259" key="2">
    <source>
        <dbReference type="Pfam" id="PF18174"/>
    </source>
</evidence>
<dbReference type="EMBL" id="SELH01000013">
    <property type="protein sequence ID" value="TWP29751.1"/>
    <property type="molecule type" value="Genomic_DNA"/>
</dbReference>
<proteinExistence type="predicted"/>
<evidence type="ECO:0000256" key="1">
    <source>
        <dbReference type="ARBA" id="ARBA00023125"/>
    </source>
</evidence>
<gene>
    <name evidence="3" type="ORF">ETU09_01875</name>
</gene>
<reference evidence="3 4" key="1">
    <citation type="submission" date="2019-02" db="EMBL/GenBank/DDBJ databases">
        <title>Apibacter muscae sp. nov.: a novel member of the house fly microbiota.</title>
        <authorList>
            <person name="Park R."/>
        </authorList>
    </citation>
    <scope>NUCLEOTIDE SEQUENCE [LARGE SCALE GENOMIC DNA]</scope>
    <source>
        <strain evidence="3 4">AL1</strain>
    </source>
</reference>
<dbReference type="GO" id="GO:0030527">
    <property type="term" value="F:structural constituent of chromatin"/>
    <property type="evidence" value="ECO:0007669"/>
    <property type="project" value="InterPro"/>
</dbReference>
<dbReference type="GO" id="GO:0003677">
    <property type="term" value="F:DNA binding"/>
    <property type="evidence" value="ECO:0007669"/>
    <property type="project" value="UniProtKB-KW"/>
</dbReference>
<keyword evidence="1" id="KW-0238">DNA-binding</keyword>
<feature type="domain" description="CCDC81-like prokaryotic HU" evidence="2">
    <location>
        <begin position="2"/>
        <end position="58"/>
    </location>
</feature>
<dbReference type="Proteomes" id="UP000319499">
    <property type="component" value="Unassembled WGS sequence"/>
</dbReference>
<protein>
    <recommendedName>
        <fullName evidence="2">CCDC81-like prokaryotic HU domain-containing protein</fullName>
    </recommendedName>
</protein>
<name>A0A563DIA8_9FLAO</name>
<sequence>MEIITCILSLLDKNKEVVVPTFGKFSLNFSSVTEDHSTGKVLPPQKYIAFEQPHKLNDIYLVKELQAYLNINQDEAEKIVLEEIAKWKNTLKNSNSLTLKGLGSFTLDKERITYEVSKDCIFNYRNYGLPELYVSLKDIKA</sequence>
<dbReference type="OrthoDB" id="653949at2"/>
<keyword evidence="4" id="KW-1185">Reference proteome</keyword>
<dbReference type="InterPro" id="IPR040495">
    <property type="entry name" value="HU-CCDC81_bac_1"/>
</dbReference>
<organism evidence="3 4">
    <name type="scientific">Apibacter muscae</name>
    <dbReference type="NCBI Taxonomy" id="2509004"/>
    <lineage>
        <taxon>Bacteria</taxon>
        <taxon>Pseudomonadati</taxon>
        <taxon>Bacteroidota</taxon>
        <taxon>Flavobacteriia</taxon>
        <taxon>Flavobacteriales</taxon>
        <taxon>Weeksellaceae</taxon>
        <taxon>Apibacter</taxon>
    </lineage>
</organism>
<dbReference type="RefSeq" id="WP_146291542.1">
    <property type="nucleotide sequence ID" value="NZ_SELH01000013.1"/>
</dbReference>
<evidence type="ECO:0000313" key="3">
    <source>
        <dbReference type="EMBL" id="TWP29751.1"/>
    </source>
</evidence>